<feature type="domain" description="G" evidence="6">
    <location>
        <begin position="20"/>
        <end position="143"/>
    </location>
</feature>
<dbReference type="GO" id="GO:0005525">
    <property type="term" value="F:GTP binding"/>
    <property type="evidence" value="ECO:0007669"/>
    <property type="project" value="UniProtKB-KW"/>
</dbReference>
<dbReference type="SUPFAM" id="SSF52540">
    <property type="entry name" value="P-loop containing nucleoside triphosphate hydrolases"/>
    <property type="match status" value="1"/>
</dbReference>
<dbReference type="Proteomes" id="UP001372834">
    <property type="component" value="Unassembled WGS sequence"/>
</dbReference>
<dbReference type="GO" id="GO:0043024">
    <property type="term" value="F:ribosomal small subunit binding"/>
    <property type="evidence" value="ECO:0007669"/>
    <property type="project" value="TreeGrafter"/>
</dbReference>
<dbReference type="InterPro" id="IPR015946">
    <property type="entry name" value="KH_dom-like_a/b"/>
</dbReference>
<dbReference type="PRINTS" id="PR00326">
    <property type="entry name" value="GTP1OBG"/>
</dbReference>
<organism evidence="7 8">
    <name type="scientific">Polyplax serrata</name>
    <name type="common">Common mouse louse</name>
    <dbReference type="NCBI Taxonomy" id="468196"/>
    <lineage>
        <taxon>Eukaryota</taxon>
        <taxon>Metazoa</taxon>
        <taxon>Ecdysozoa</taxon>
        <taxon>Arthropoda</taxon>
        <taxon>Hexapoda</taxon>
        <taxon>Insecta</taxon>
        <taxon>Pterygota</taxon>
        <taxon>Neoptera</taxon>
        <taxon>Paraneoptera</taxon>
        <taxon>Psocodea</taxon>
        <taxon>Troctomorpha</taxon>
        <taxon>Phthiraptera</taxon>
        <taxon>Anoplura</taxon>
        <taxon>Polyplacidae</taxon>
        <taxon>Polyplax</taxon>
    </lineage>
</organism>
<evidence type="ECO:0000313" key="7">
    <source>
        <dbReference type="EMBL" id="KAK6625176.1"/>
    </source>
</evidence>
<dbReference type="NCBIfam" id="TIGR00231">
    <property type="entry name" value="small_GTP"/>
    <property type="match status" value="1"/>
</dbReference>
<evidence type="ECO:0000256" key="3">
    <source>
        <dbReference type="ARBA" id="ARBA00022741"/>
    </source>
</evidence>
<evidence type="ECO:0000259" key="6">
    <source>
        <dbReference type="Pfam" id="PF01926"/>
    </source>
</evidence>
<dbReference type="SUPFAM" id="SSF54814">
    <property type="entry name" value="Prokaryotic type KH domain (KH-domain type II)"/>
    <property type="match status" value="1"/>
</dbReference>
<evidence type="ECO:0000256" key="4">
    <source>
        <dbReference type="ARBA" id="ARBA00023134"/>
    </source>
</evidence>
<dbReference type="Pfam" id="PF01926">
    <property type="entry name" value="MMR_HSR1"/>
    <property type="match status" value="1"/>
</dbReference>
<dbReference type="GO" id="GO:0019843">
    <property type="term" value="F:rRNA binding"/>
    <property type="evidence" value="ECO:0007669"/>
    <property type="project" value="TreeGrafter"/>
</dbReference>
<dbReference type="InterPro" id="IPR005225">
    <property type="entry name" value="Small_GTP-bd"/>
</dbReference>
<dbReference type="InterPro" id="IPR027417">
    <property type="entry name" value="P-loop_NTPase"/>
</dbReference>
<sequence length="316" mass="35968">MSLTDASVLPQENTVRKLLKVAIIGGPNVGKSTLINKIMEMNICDVSPKIHTTRIPIKLAFNSGNTQIIFVDTPGLVTKKESTRYKLNESFLNWSKSTLNEIDIIGVIEEAPQVKLGNIVHPNFVRTLESIRVKKPVFLIVNKVDLLSTSKERNEVALSIGHTNIVNYLLGQAKEGEWILDDGVVSDTPIDMVITNLLRAKLLNGLPYEVPYVCKYEVEYLQENNFGELVCVANIQCRNTTQMKFILRGRKDFFKQLSKELEADLYYILKKVIKIRIVECINELQNLRAVGPDYFKDFPPQHDNIEFFRIVEEVKS</sequence>
<dbReference type="InterPro" id="IPR009019">
    <property type="entry name" value="KH_sf_prok-type"/>
</dbReference>
<proteinExistence type="inferred from homology"/>
<reference evidence="7 8" key="1">
    <citation type="submission" date="2023-10" db="EMBL/GenBank/DDBJ databases">
        <title>Genomes of two closely related lineages of the louse Polyplax serrata with different host specificities.</title>
        <authorList>
            <person name="Martinu J."/>
            <person name="Tarabai H."/>
            <person name="Stefka J."/>
            <person name="Hypsa V."/>
        </authorList>
    </citation>
    <scope>NUCLEOTIDE SEQUENCE [LARGE SCALE GENOMIC DNA]</scope>
    <source>
        <strain evidence="7">HR10_N</strain>
    </source>
</reference>
<dbReference type="Gene3D" id="3.30.300.20">
    <property type="match status" value="1"/>
</dbReference>
<comment type="caution">
    <text evidence="7">The sequence shown here is derived from an EMBL/GenBank/DDBJ whole genome shotgun (WGS) entry which is preliminary data.</text>
</comment>
<dbReference type="Gene3D" id="3.40.50.300">
    <property type="entry name" value="P-loop containing nucleotide triphosphate hydrolases"/>
    <property type="match status" value="1"/>
</dbReference>
<comment type="similarity">
    <text evidence="1">Belongs to the TRAFAC class TrmE-Era-EngA-EngB-Septin-like GTPase superfamily. Era GTPase family.</text>
</comment>
<evidence type="ECO:0000256" key="1">
    <source>
        <dbReference type="ARBA" id="ARBA00007921"/>
    </source>
</evidence>
<dbReference type="EMBL" id="JAWJWE010000037">
    <property type="protein sequence ID" value="KAK6625176.1"/>
    <property type="molecule type" value="Genomic_DNA"/>
</dbReference>
<name>A0AAN8PWW4_POLSC</name>
<dbReference type="GO" id="GO:0005759">
    <property type="term" value="C:mitochondrial matrix"/>
    <property type="evidence" value="ECO:0007669"/>
    <property type="project" value="TreeGrafter"/>
</dbReference>
<evidence type="ECO:0000256" key="5">
    <source>
        <dbReference type="ARBA" id="ARBA00030975"/>
    </source>
</evidence>
<dbReference type="InterPro" id="IPR006073">
    <property type="entry name" value="GTP-bd"/>
</dbReference>
<dbReference type="InterPro" id="IPR005662">
    <property type="entry name" value="GTPase_Era-like"/>
</dbReference>
<keyword evidence="3" id="KW-0547">Nucleotide-binding</keyword>
<dbReference type="AlphaFoldDB" id="A0AAN8PWW4"/>
<dbReference type="GO" id="GO:0000028">
    <property type="term" value="P:ribosomal small subunit assembly"/>
    <property type="evidence" value="ECO:0007669"/>
    <property type="project" value="TreeGrafter"/>
</dbReference>
<gene>
    <name evidence="7" type="ORF">RUM43_005467</name>
</gene>
<evidence type="ECO:0000256" key="2">
    <source>
        <dbReference type="ARBA" id="ARBA00019149"/>
    </source>
</evidence>
<evidence type="ECO:0000313" key="8">
    <source>
        <dbReference type="Proteomes" id="UP001372834"/>
    </source>
</evidence>
<dbReference type="PANTHER" id="PTHR42698:SF1">
    <property type="entry name" value="GTPASE ERA, MITOCHONDRIAL"/>
    <property type="match status" value="1"/>
</dbReference>
<protein>
    <recommendedName>
        <fullName evidence="2">GTPase Era, mitochondrial</fullName>
    </recommendedName>
    <alternativeName>
        <fullName evidence="5">ERA-like protein 1</fullName>
    </alternativeName>
</protein>
<dbReference type="PANTHER" id="PTHR42698">
    <property type="entry name" value="GTPASE ERA"/>
    <property type="match status" value="1"/>
</dbReference>
<keyword evidence="4" id="KW-0342">GTP-binding</keyword>
<accession>A0AAN8PWW4</accession>